<evidence type="ECO:0008006" key="5">
    <source>
        <dbReference type="Google" id="ProtNLM"/>
    </source>
</evidence>
<evidence type="ECO:0000256" key="1">
    <source>
        <dbReference type="SAM" id="MobiDB-lite"/>
    </source>
</evidence>
<accession>A0A6L9LA67</accession>
<keyword evidence="4" id="KW-1185">Reference proteome</keyword>
<dbReference type="AlphaFoldDB" id="A0A6L9LA67"/>
<dbReference type="RefSeq" id="WP_163947078.1">
    <property type="nucleotide sequence ID" value="NZ_JAAFZH010000004.1"/>
</dbReference>
<dbReference type="EMBL" id="JAAFZH010000004">
    <property type="protein sequence ID" value="NDU95308.1"/>
    <property type="molecule type" value="Genomic_DNA"/>
</dbReference>
<evidence type="ECO:0000313" key="4">
    <source>
        <dbReference type="Proteomes" id="UP000474175"/>
    </source>
</evidence>
<gene>
    <name evidence="3" type="ORF">GK108_10530</name>
</gene>
<organism evidence="3 4">
    <name type="scientific">Spirosoma terrae</name>
    <dbReference type="NCBI Taxonomy" id="1968276"/>
    <lineage>
        <taxon>Bacteria</taxon>
        <taxon>Pseudomonadati</taxon>
        <taxon>Bacteroidota</taxon>
        <taxon>Cytophagia</taxon>
        <taxon>Cytophagales</taxon>
        <taxon>Cytophagaceae</taxon>
        <taxon>Spirosoma</taxon>
    </lineage>
</organism>
<reference evidence="3 4" key="1">
    <citation type="submission" date="2020-02" db="EMBL/GenBank/DDBJ databases">
        <title>Draft genome sequence of two Spirosoma agri KCTC 52727 and Spirosoma terrae KCTC 52035.</title>
        <authorList>
            <person name="Rojas J."/>
            <person name="Ambika Manirajan B."/>
            <person name="Suarez C."/>
            <person name="Ratering S."/>
            <person name="Schnell S."/>
        </authorList>
    </citation>
    <scope>NUCLEOTIDE SEQUENCE [LARGE SCALE GENOMIC DNA]</scope>
    <source>
        <strain evidence="3 4">KCTC 52035</strain>
    </source>
</reference>
<sequence>MKVRYYWILGFFMLASMTACKHDEEPITPDPVKPGPGQELPGKNQTEVGVPQGTATSLTIGPAGGILTTADGRVRLEIPAGAVASNTLISIQPISNHAPNGLGLAYRFSPDGTQFAKPATLTFKYQKGAVAVNDPLMLQVGYQGSDKRWLRVPGVKVDTLSQSISVPMPHFSDWTAYEIAKIEALSVDGGPAKGAPLDFGQSTELEVTGALLDPLIKTTESLTIKDVTWSVAGEGDNGQIKGDGETATYTAPGKYPPQNPVTVVAEITFKETNKKVYLLKRILIGKDYFTGTFGGVPFNWEIVSFTRTDGVMHMAGWNESPAQSLHILLNLPKSEKTQGLFPYSAGYELGTAFAEYTPVYRDFSAYLSFIYECESEVPEISPGGVTITQVDEVDGVEYVQGRLTGSLLNLSGPCPSPVYRKTIQGEFRIKLTR</sequence>
<feature type="signal peptide" evidence="2">
    <location>
        <begin position="1"/>
        <end position="21"/>
    </location>
</feature>
<feature type="region of interest" description="Disordered" evidence="1">
    <location>
        <begin position="25"/>
        <end position="44"/>
    </location>
</feature>
<protein>
    <recommendedName>
        <fullName evidence="5">ZU5 domain-containing protein</fullName>
    </recommendedName>
</protein>
<name>A0A6L9LA67_9BACT</name>
<keyword evidence="2" id="KW-0732">Signal</keyword>
<evidence type="ECO:0000313" key="3">
    <source>
        <dbReference type="EMBL" id="NDU95308.1"/>
    </source>
</evidence>
<evidence type="ECO:0000256" key="2">
    <source>
        <dbReference type="SAM" id="SignalP"/>
    </source>
</evidence>
<dbReference type="PROSITE" id="PS51257">
    <property type="entry name" value="PROKAR_LIPOPROTEIN"/>
    <property type="match status" value="1"/>
</dbReference>
<dbReference type="Gene3D" id="2.60.220.30">
    <property type="match status" value="1"/>
</dbReference>
<dbReference type="Proteomes" id="UP000474175">
    <property type="component" value="Unassembled WGS sequence"/>
</dbReference>
<proteinExistence type="predicted"/>
<comment type="caution">
    <text evidence="3">The sequence shown here is derived from an EMBL/GenBank/DDBJ whole genome shotgun (WGS) entry which is preliminary data.</text>
</comment>
<feature type="chain" id="PRO_5026786290" description="ZU5 domain-containing protein" evidence="2">
    <location>
        <begin position="22"/>
        <end position="433"/>
    </location>
</feature>